<feature type="compositionally biased region" description="Polar residues" evidence="1">
    <location>
        <begin position="88"/>
        <end position="104"/>
    </location>
</feature>
<organism evidence="3 4">
    <name type="scientific">Mycolicibacterium moriokaense</name>
    <dbReference type="NCBI Taxonomy" id="39691"/>
    <lineage>
        <taxon>Bacteria</taxon>
        <taxon>Bacillati</taxon>
        <taxon>Actinomycetota</taxon>
        <taxon>Actinomycetes</taxon>
        <taxon>Mycobacteriales</taxon>
        <taxon>Mycobacteriaceae</taxon>
        <taxon>Mycolicibacterium</taxon>
    </lineage>
</organism>
<dbReference type="Proteomes" id="UP000247781">
    <property type="component" value="Unassembled WGS sequence"/>
</dbReference>
<dbReference type="RefSeq" id="WP_146221035.1">
    <property type="nucleotide sequence ID" value="NZ_QJJU01000013.1"/>
</dbReference>
<evidence type="ECO:0000313" key="4">
    <source>
        <dbReference type="Proteomes" id="UP000247781"/>
    </source>
</evidence>
<reference evidence="3 4" key="2">
    <citation type="submission" date="2018-06" db="EMBL/GenBank/DDBJ databases">
        <title>Sequencing of bacterial isolates from soil warming experiment in Harvard Forest, Massachusetts, USA.</title>
        <authorList>
            <person name="Deangelis K.PhD."/>
        </authorList>
    </citation>
    <scope>NUCLEOTIDE SEQUENCE [LARGE SCALE GENOMIC DNA]</scope>
    <source>
        <strain evidence="3 4">GAS496</strain>
    </source>
</reference>
<dbReference type="EMBL" id="QJJU01000013">
    <property type="protein sequence ID" value="PXX06624.1"/>
    <property type="molecule type" value="Genomic_DNA"/>
</dbReference>
<comment type="caution">
    <text evidence="3">The sequence shown here is derived from an EMBL/GenBank/DDBJ whole genome shotgun (WGS) entry which is preliminary data.</text>
</comment>
<protein>
    <recommendedName>
        <fullName evidence="5">Intersectin-EH binding protein Ibp1</fullName>
    </recommendedName>
</protein>
<sequence length="139" mass="14232">MNKKKLAVLSAIPVAAITFAAPAQAEPTPTPPPHPIAHVLGGLIPWCPDNGGGVLPGPCVITSGNGSGGAPPPPMFATVPLQEADNAAQESRTPQPRATNLSQPQRPPGRVQHVSDSVGRNQDRFDCHTGTGKGRGNGM</sequence>
<keyword evidence="2" id="KW-0732">Signal</keyword>
<evidence type="ECO:0000256" key="1">
    <source>
        <dbReference type="SAM" id="MobiDB-lite"/>
    </source>
</evidence>
<gene>
    <name evidence="3" type="ORF">C8E89_113137</name>
</gene>
<accession>A0A318HKP9</accession>
<keyword evidence="4" id="KW-1185">Reference proteome</keyword>
<evidence type="ECO:0000313" key="3">
    <source>
        <dbReference type="EMBL" id="PXX06624.1"/>
    </source>
</evidence>
<proteinExistence type="predicted"/>
<reference evidence="4" key="1">
    <citation type="submission" date="2018-05" db="EMBL/GenBank/DDBJ databases">
        <authorList>
            <person name="Deangelis K."/>
            <person name="Huntemann M."/>
            <person name="Clum A."/>
            <person name="Pillay M."/>
            <person name="Palaniappan K."/>
            <person name="Varghese N."/>
            <person name="Mikhailova N."/>
            <person name="Stamatis D."/>
            <person name="Reddy T."/>
            <person name="Daum C."/>
            <person name="Shapiro N."/>
            <person name="Ivanova N."/>
            <person name="Kyrpides N."/>
            <person name="Woyke T."/>
        </authorList>
    </citation>
    <scope>NUCLEOTIDE SEQUENCE [LARGE SCALE GENOMIC DNA]</scope>
    <source>
        <strain evidence="4">GAS496</strain>
    </source>
</reference>
<evidence type="ECO:0008006" key="5">
    <source>
        <dbReference type="Google" id="ProtNLM"/>
    </source>
</evidence>
<evidence type="ECO:0000256" key="2">
    <source>
        <dbReference type="SAM" id="SignalP"/>
    </source>
</evidence>
<feature type="signal peptide" evidence="2">
    <location>
        <begin position="1"/>
        <end position="25"/>
    </location>
</feature>
<feature type="chain" id="PRO_5016285222" description="Intersectin-EH binding protein Ibp1" evidence="2">
    <location>
        <begin position="26"/>
        <end position="139"/>
    </location>
</feature>
<feature type="region of interest" description="Disordered" evidence="1">
    <location>
        <begin position="65"/>
        <end position="139"/>
    </location>
</feature>
<dbReference type="AlphaFoldDB" id="A0A318HKP9"/>
<name>A0A318HKP9_9MYCO</name>